<feature type="domain" description="HTH araC/xylS-type" evidence="4">
    <location>
        <begin position="155"/>
        <end position="255"/>
    </location>
</feature>
<evidence type="ECO:0000256" key="1">
    <source>
        <dbReference type="ARBA" id="ARBA00023015"/>
    </source>
</evidence>
<keyword evidence="3" id="KW-0804">Transcription</keyword>
<keyword evidence="6" id="KW-1185">Reference proteome</keyword>
<organism evidence="5 6">
    <name type="scientific">Parvularcula lutaonensis</name>
    <dbReference type="NCBI Taxonomy" id="491923"/>
    <lineage>
        <taxon>Bacteria</taxon>
        <taxon>Pseudomonadati</taxon>
        <taxon>Pseudomonadota</taxon>
        <taxon>Alphaproteobacteria</taxon>
        <taxon>Parvularculales</taxon>
        <taxon>Parvularculaceae</taxon>
        <taxon>Parvularcula</taxon>
    </lineage>
</organism>
<dbReference type="EMBL" id="JBHRVA010000002">
    <property type="protein sequence ID" value="MFC3302616.1"/>
    <property type="molecule type" value="Genomic_DNA"/>
</dbReference>
<dbReference type="PANTHER" id="PTHR46796">
    <property type="entry name" value="HTH-TYPE TRANSCRIPTIONAL ACTIVATOR RHAS-RELATED"/>
    <property type="match status" value="1"/>
</dbReference>
<dbReference type="InterPro" id="IPR018060">
    <property type="entry name" value="HTH_AraC"/>
</dbReference>
<evidence type="ECO:0000313" key="5">
    <source>
        <dbReference type="EMBL" id="MFC3302616.1"/>
    </source>
</evidence>
<dbReference type="RefSeq" id="WP_189571041.1">
    <property type="nucleotide sequence ID" value="NZ_BMXU01000001.1"/>
</dbReference>
<reference evidence="6" key="1">
    <citation type="journal article" date="2019" name="Int. J. Syst. Evol. Microbiol.">
        <title>The Global Catalogue of Microorganisms (GCM) 10K type strain sequencing project: providing services to taxonomists for standard genome sequencing and annotation.</title>
        <authorList>
            <consortium name="The Broad Institute Genomics Platform"/>
            <consortium name="The Broad Institute Genome Sequencing Center for Infectious Disease"/>
            <person name="Wu L."/>
            <person name="Ma J."/>
        </authorList>
    </citation>
    <scope>NUCLEOTIDE SEQUENCE [LARGE SCALE GENOMIC DNA]</scope>
    <source>
        <strain evidence="6">KCTC 22245</strain>
    </source>
</reference>
<keyword evidence="2" id="KW-0238">DNA-binding</keyword>
<dbReference type="Proteomes" id="UP001595607">
    <property type="component" value="Unassembled WGS sequence"/>
</dbReference>
<keyword evidence="1" id="KW-0805">Transcription regulation</keyword>
<name>A0ABV7MEA1_9PROT</name>
<dbReference type="PROSITE" id="PS01124">
    <property type="entry name" value="HTH_ARAC_FAMILY_2"/>
    <property type="match status" value="1"/>
</dbReference>
<evidence type="ECO:0000313" key="6">
    <source>
        <dbReference type="Proteomes" id="UP001595607"/>
    </source>
</evidence>
<dbReference type="Gene3D" id="1.10.10.60">
    <property type="entry name" value="Homeodomain-like"/>
    <property type="match status" value="1"/>
</dbReference>
<protein>
    <submittedName>
        <fullName evidence="5">Helix-turn-helix domain-containing protein</fullName>
    </submittedName>
</protein>
<evidence type="ECO:0000256" key="3">
    <source>
        <dbReference type="ARBA" id="ARBA00023163"/>
    </source>
</evidence>
<dbReference type="Pfam" id="PF12833">
    <property type="entry name" value="HTH_18"/>
    <property type="match status" value="1"/>
</dbReference>
<dbReference type="PANTHER" id="PTHR46796:SF13">
    <property type="entry name" value="HTH-TYPE TRANSCRIPTIONAL ACTIVATOR RHAS"/>
    <property type="match status" value="1"/>
</dbReference>
<accession>A0ABV7MEA1</accession>
<dbReference type="InterPro" id="IPR050204">
    <property type="entry name" value="AraC_XylS_family_regulators"/>
</dbReference>
<proteinExistence type="predicted"/>
<evidence type="ECO:0000256" key="2">
    <source>
        <dbReference type="ARBA" id="ARBA00023125"/>
    </source>
</evidence>
<sequence length="280" mass="31317">MKFHYFHVGSSVADALSSFYDFATSAEVNDILRADIPNLRFVMDGSLTVDLSGETETFAAGSVIVCGPTFHACNITLAAGTRIFGMSVLPLGWARLFPDGRDVLTNRFCQGQDWLCDEAMDSARSLMGSKDVRERMEAVTRLVIAQRNDDARVNADFLAAADDWLKAPGEFDVENLVERTGLSHRQVERLCKSYFGAGPKKLFRKFRALYAANQMMWQGVSDWRKVAASTYYDQAHFIREFKAFNGQTPREFLSEGPTLARLILGERQLTGHPNTFTVIS</sequence>
<gene>
    <name evidence="5" type="ORF">ACFONP_07710</name>
</gene>
<dbReference type="SMART" id="SM00342">
    <property type="entry name" value="HTH_ARAC"/>
    <property type="match status" value="1"/>
</dbReference>
<evidence type="ECO:0000259" key="4">
    <source>
        <dbReference type="PROSITE" id="PS01124"/>
    </source>
</evidence>
<comment type="caution">
    <text evidence="5">The sequence shown here is derived from an EMBL/GenBank/DDBJ whole genome shotgun (WGS) entry which is preliminary data.</text>
</comment>